<keyword evidence="6 7" id="KW-0472">Membrane</keyword>
<dbReference type="PANTHER" id="PTHR43744">
    <property type="entry name" value="ABC TRANSPORTER PERMEASE PROTEIN MG189-RELATED-RELATED"/>
    <property type="match status" value="1"/>
</dbReference>
<evidence type="ECO:0000256" key="4">
    <source>
        <dbReference type="ARBA" id="ARBA00022692"/>
    </source>
</evidence>
<protein>
    <submittedName>
        <fullName evidence="9">Carbohydrate ABC transporter permease</fullName>
    </submittedName>
</protein>
<evidence type="ECO:0000256" key="2">
    <source>
        <dbReference type="ARBA" id="ARBA00022448"/>
    </source>
</evidence>
<feature type="transmembrane region" description="Helical" evidence="7">
    <location>
        <begin position="115"/>
        <end position="134"/>
    </location>
</feature>
<dbReference type="RefSeq" id="WP_195170430.1">
    <property type="nucleotide sequence ID" value="NZ_CP062983.1"/>
</dbReference>
<feature type="transmembrane region" description="Helical" evidence="7">
    <location>
        <begin position="250"/>
        <end position="269"/>
    </location>
</feature>
<proteinExistence type="inferred from homology"/>
<keyword evidence="5 7" id="KW-1133">Transmembrane helix</keyword>
<gene>
    <name evidence="9" type="ORF">G4Y79_22185</name>
</gene>
<evidence type="ECO:0000256" key="1">
    <source>
        <dbReference type="ARBA" id="ARBA00004651"/>
    </source>
</evidence>
<organism evidence="9 10">
    <name type="scientific">Phototrophicus methaneseepsis</name>
    <dbReference type="NCBI Taxonomy" id="2710758"/>
    <lineage>
        <taxon>Bacteria</taxon>
        <taxon>Bacillati</taxon>
        <taxon>Chloroflexota</taxon>
        <taxon>Candidatus Thermofontia</taxon>
        <taxon>Phototrophicales</taxon>
        <taxon>Phototrophicaceae</taxon>
        <taxon>Phototrophicus</taxon>
    </lineage>
</organism>
<evidence type="ECO:0000256" key="5">
    <source>
        <dbReference type="ARBA" id="ARBA00022989"/>
    </source>
</evidence>
<dbReference type="InterPro" id="IPR035906">
    <property type="entry name" value="MetI-like_sf"/>
</dbReference>
<dbReference type="InterPro" id="IPR000515">
    <property type="entry name" value="MetI-like"/>
</dbReference>
<dbReference type="GO" id="GO:0055085">
    <property type="term" value="P:transmembrane transport"/>
    <property type="evidence" value="ECO:0007669"/>
    <property type="project" value="InterPro"/>
</dbReference>
<evidence type="ECO:0000259" key="8">
    <source>
        <dbReference type="PROSITE" id="PS50928"/>
    </source>
</evidence>
<evidence type="ECO:0000313" key="9">
    <source>
        <dbReference type="EMBL" id="QPC82361.1"/>
    </source>
</evidence>
<dbReference type="EMBL" id="CP062983">
    <property type="protein sequence ID" value="QPC82361.1"/>
    <property type="molecule type" value="Genomic_DNA"/>
</dbReference>
<sequence length="284" mass="31220">MSTKTKDRLITGLVYVVLTLGLLLWVYPLLFMVFGSIKPSDQINTQFFPTEITLDHYRLIFAGGTGFDRPFGQSIINSLVVSLADTFSIVIIAALAGYALTFLEFPGRKLIYNGILFQMLFPTVLFLIPLYLLVSGMGLSGTLGGMIIRFLADATAVFLYYQSFKSLPQSLIDAARVDGATELRIIWSVILPLSTSVTAFIVMFNFMARWSELLWDLIITSGNTQSMTLSVLLGTFVGGAGYGTSQYLGAQLAGATILTLPIMIMFVVFRRYFREGIATTGLKG</sequence>
<dbReference type="KEGG" id="pmet:G4Y79_22185"/>
<dbReference type="GO" id="GO:0005886">
    <property type="term" value="C:plasma membrane"/>
    <property type="evidence" value="ECO:0007669"/>
    <property type="project" value="UniProtKB-SubCell"/>
</dbReference>
<evidence type="ECO:0000256" key="7">
    <source>
        <dbReference type="RuleBase" id="RU363032"/>
    </source>
</evidence>
<keyword evidence="2 7" id="KW-0813">Transport</keyword>
<dbReference type="Pfam" id="PF00528">
    <property type="entry name" value="BPD_transp_1"/>
    <property type="match status" value="1"/>
</dbReference>
<dbReference type="PROSITE" id="PS50928">
    <property type="entry name" value="ABC_TM1"/>
    <property type="match status" value="1"/>
</dbReference>
<dbReference type="SUPFAM" id="SSF161098">
    <property type="entry name" value="MetI-like"/>
    <property type="match status" value="1"/>
</dbReference>
<evidence type="ECO:0000313" key="10">
    <source>
        <dbReference type="Proteomes" id="UP000594468"/>
    </source>
</evidence>
<feature type="transmembrane region" description="Helical" evidence="7">
    <location>
        <begin position="184"/>
        <end position="206"/>
    </location>
</feature>
<keyword evidence="4 7" id="KW-0812">Transmembrane</keyword>
<comment type="subcellular location">
    <subcellularLocation>
        <location evidence="1 7">Cell membrane</location>
        <topology evidence="1 7">Multi-pass membrane protein</topology>
    </subcellularLocation>
</comment>
<dbReference type="CDD" id="cd06261">
    <property type="entry name" value="TM_PBP2"/>
    <property type="match status" value="1"/>
</dbReference>
<feature type="transmembrane region" description="Helical" evidence="7">
    <location>
        <begin position="12"/>
        <end position="34"/>
    </location>
</feature>
<keyword evidence="10" id="KW-1185">Reference proteome</keyword>
<feature type="transmembrane region" description="Helical" evidence="7">
    <location>
        <begin position="79"/>
        <end position="103"/>
    </location>
</feature>
<reference evidence="9 10" key="1">
    <citation type="submission" date="2020-02" db="EMBL/GenBank/DDBJ databases">
        <authorList>
            <person name="Zheng R.K."/>
            <person name="Sun C.M."/>
        </authorList>
    </citation>
    <scope>NUCLEOTIDE SEQUENCE [LARGE SCALE GENOMIC DNA]</scope>
    <source>
        <strain evidence="10">rifampicinis</strain>
    </source>
</reference>
<comment type="similarity">
    <text evidence="7">Belongs to the binding-protein-dependent transport system permease family.</text>
</comment>
<dbReference type="Proteomes" id="UP000594468">
    <property type="component" value="Chromosome"/>
</dbReference>
<keyword evidence="3" id="KW-1003">Cell membrane</keyword>
<evidence type="ECO:0000256" key="6">
    <source>
        <dbReference type="ARBA" id="ARBA00023136"/>
    </source>
</evidence>
<dbReference type="AlphaFoldDB" id="A0A7S8E8J0"/>
<feature type="transmembrane region" description="Helical" evidence="7">
    <location>
        <begin position="146"/>
        <end position="164"/>
    </location>
</feature>
<accession>A0A7S8E8J0</accession>
<evidence type="ECO:0000256" key="3">
    <source>
        <dbReference type="ARBA" id="ARBA00022475"/>
    </source>
</evidence>
<feature type="domain" description="ABC transmembrane type-1" evidence="8">
    <location>
        <begin position="75"/>
        <end position="269"/>
    </location>
</feature>
<dbReference type="Gene3D" id="1.10.3720.10">
    <property type="entry name" value="MetI-like"/>
    <property type="match status" value="1"/>
</dbReference>
<dbReference type="PANTHER" id="PTHR43744:SF12">
    <property type="entry name" value="ABC TRANSPORTER PERMEASE PROTEIN MG189-RELATED"/>
    <property type="match status" value="1"/>
</dbReference>
<name>A0A7S8E8J0_9CHLR</name>